<dbReference type="AlphaFoldDB" id="A0A0D1XCL7"/>
<organism evidence="1 2">
    <name type="scientific">Aneurinibacillus migulanus</name>
    <name type="common">Bacillus migulanus</name>
    <dbReference type="NCBI Taxonomy" id="47500"/>
    <lineage>
        <taxon>Bacteria</taxon>
        <taxon>Bacillati</taxon>
        <taxon>Bacillota</taxon>
        <taxon>Bacilli</taxon>
        <taxon>Bacillales</taxon>
        <taxon>Paenibacillaceae</taxon>
        <taxon>Aneurinibacillus group</taxon>
        <taxon>Aneurinibacillus</taxon>
    </lineage>
</organism>
<accession>A0A0D1XCL7</accession>
<protein>
    <submittedName>
        <fullName evidence="1">Uncharacterized protein</fullName>
    </submittedName>
</protein>
<dbReference type="Proteomes" id="UP000037269">
    <property type="component" value="Unassembled WGS sequence"/>
</dbReference>
<evidence type="ECO:0000313" key="2">
    <source>
        <dbReference type="Proteomes" id="UP000037269"/>
    </source>
</evidence>
<comment type="caution">
    <text evidence="1">The sequence shown here is derived from an EMBL/GenBank/DDBJ whole genome shotgun (WGS) entry which is preliminary data.</text>
</comment>
<reference evidence="1 2" key="1">
    <citation type="submission" date="2015-07" db="EMBL/GenBank/DDBJ databases">
        <title>Fjat-14205 dsm 2895.</title>
        <authorList>
            <person name="Liu B."/>
            <person name="Wang J."/>
            <person name="Zhu Y."/>
            <person name="Liu G."/>
            <person name="Chen Q."/>
            <person name="Chen Z."/>
            <person name="Lan J."/>
            <person name="Che J."/>
            <person name="Ge C."/>
            <person name="Shi H."/>
            <person name="Pan Z."/>
            <person name="Liu X."/>
        </authorList>
    </citation>
    <scope>NUCLEOTIDE SEQUENCE [LARGE SCALE GENOMIC DNA]</scope>
    <source>
        <strain evidence="1 2">DSM 2895</strain>
    </source>
</reference>
<gene>
    <name evidence="1" type="ORF">AF333_12495</name>
</gene>
<dbReference type="PATRIC" id="fig|47500.8.peg.4592"/>
<dbReference type="EMBL" id="LGUG01000004">
    <property type="protein sequence ID" value="KON96180.1"/>
    <property type="molecule type" value="Genomic_DNA"/>
</dbReference>
<name>A0A0D1XCL7_ANEMI</name>
<proteinExistence type="predicted"/>
<keyword evidence="2" id="KW-1185">Reference proteome</keyword>
<evidence type="ECO:0000313" key="1">
    <source>
        <dbReference type="EMBL" id="KON96180.1"/>
    </source>
</evidence>
<sequence length="86" mass="10158">MKVAQVTKIKFHDLRYTYATLMYLLYTSDLINRQVFMVGGKQRRKGGNGRKKTHWLFFYRIAGRIQPLLFSESPPFNHATLSNYQV</sequence>